<evidence type="ECO:0000256" key="2">
    <source>
        <dbReference type="ARBA" id="ARBA00022737"/>
    </source>
</evidence>
<feature type="repeat" description="WD" evidence="3">
    <location>
        <begin position="92"/>
        <end position="133"/>
    </location>
</feature>
<evidence type="ECO:0000256" key="3">
    <source>
        <dbReference type="PROSITE-ProRule" id="PRU00221"/>
    </source>
</evidence>
<dbReference type="InterPro" id="IPR015943">
    <property type="entry name" value="WD40/YVTN_repeat-like_dom_sf"/>
</dbReference>
<protein>
    <submittedName>
        <fullName evidence="5">Uncharacterized protein</fullName>
    </submittedName>
</protein>
<dbReference type="InterPro" id="IPR001680">
    <property type="entry name" value="WD40_rpt"/>
</dbReference>
<feature type="non-terminal residue" evidence="5">
    <location>
        <position position="1"/>
    </location>
</feature>
<accession>A0A6A4KN14</accession>
<dbReference type="PROSITE" id="PS50082">
    <property type="entry name" value="WD_REPEATS_2"/>
    <property type="match status" value="1"/>
</dbReference>
<gene>
    <name evidence="5" type="ORF">C3L33_19169</name>
</gene>
<dbReference type="InterPro" id="IPR036322">
    <property type="entry name" value="WD40_repeat_dom_sf"/>
</dbReference>
<dbReference type="SMART" id="SM00320">
    <property type="entry name" value="WD40"/>
    <property type="match status" value="2"/>
</dbReference>
<comment type="caution">
    <text evidence="5">The sequence shown here is derived from an EMBL/GenBank/DDBJ whole genome shotgun (WGS) entry which is preliminary data.</text>
</comment>
<dbReference type="InterPro" id="IPR019775">
    <property type="entry name" value="WD40_repeat_CS"/>
</dbReference>
<dbReference type="PANTHER" id="PTHR19857">
    <property type="entry name" value="MITOCHONDRIAL DIVISION PROTEIN 1-RELATED"/>
    <property type="match status" value="1"/>
</dbReference>
<dbReference type="PROSITE" id="PS50294">
    <property type="entry name" value="WD_REPEATS_REGION"/>
    <property type="match status" value="1"/>
</dbReference>
<sequence>MNIPANDEDYHGGVFLDESDIVQEISSDDEYLPDTDDEARSDSEASDEADDCAGELYTVACSPTDGTLVATGGGDDKVFLWKIGHGDWAFELHGHKDSVSSLAFSTDGQLLASGSFDGLVQIWDTNSGSLKCALEGSRKGIEWVRVLIAIELKPRCISGELAQEEIDA</sequence>
<dbReference type="EMBL" id="QEFC01003234">
    <property type="protein sequence ID" value="KAE9448933.1"/>
    <property type="molecule type" value="Genomic_DNA"/>
</dbReference>
<proteinExistence type="predicted"/>
<dbReference type="AlphaFoldDB" id="A0A6A4KN14"/>
<dbReference type="Pfam" id="PF00400">
    <property type="entry name" value="WD40"/>
    <property type="match status" value="2"/>
</dbReference>
<dbReference type="Gene3D" id="2.130.10.10">
    <property type="entry name" value="YVTN repeat-like/Quinoprotein amine dehydrogenase"/>
    <property type="match status" value="1"/>
</dbReference>
<feature type="region of interest" description="Disordered" evidence="4">
    <location>
        <begin position="26"/>
        <end position="48"/>
    </location>
</feature>
<dbReference type="SUPFAM" id="SSF50978">
    <property type="entry name" value="WD40 repeat-like"/>
    <property type="match status" value="1"/>
</dbReference>
<dbReference type="InterPro" id="IPR051179">
    <property type="entry name" value="WD_repeat_multifunction"/>
</dbReference>
<dbReference type="PROSITE" id="PS00678">
    <property type="entry name" value="WD_REPEATS_1"/>
    <property type="match status" value="1"/>
</dbReference>
<dbReference type="OrthoDB" id="1627116at2759"/>
<keyword evidence="2" id="KW-0677">Repeat</keyword>
<evidence type="ECO:0000256" key="1">
    <source>
        <dbReference type="ARBA" id="ARBA00022574"/>
    </source>
</evidence>
<feature type="compositionally biased region" description="Acidic residues" evidence="4">
    <location>
        <begin position="26"/>
        <end position="37"/>
    </location>
</feature>
<organism evidence="5">
    <name type="scientific">Rhododendron williamsianum</name>
    <dbReference type="NCBI Taxonomy" id="262921"/>
    <lineage>
        <taxon>Eukaryota</taxon>
        <taxon>Viridiplantae</taxon>
        <taxon>Streptophyta</taxon>
        <taxon>Embryophyta</taxon>
        <taxon>Tracheophyta</taxon>
        <taxon>Spermatophyta</taxon>
        <taxon>Magnoliopsida</taxon>
        <taxon>eudicotyledons</taxon>
        <taxon>Gunneridae</taxon>
        <taxon>Pentapetalae</taxon>
        <taxon>asterids</taxon>
        <taxon>Ericales</taxon>
        <taxon>Ericaceae</taxon>
        <taxon>Ericoideae</taxon>
        <taxon>Rhodoreae</taxon>
        <taxon>Rhododendron</taxon>
    </lineage>
</organism>
<reference evidence="5" key="1">
    <citation type="journal article" date="2019" name="Genome Biol. Evol.">
        <title>The Rhododendron genome and chromosomal organization provide insight into shared whole-genome duplications across the heath family (Ericaceae).</title>
        <authorList>
            <person name="Soza V.L."/>
            <person name="Lindsley D."/>
            <person name="Waalkes A."/>
            <person name="Ramage E."/>
            <person name="Patwardhan R.P."/>
            <person name="Burton J.N."/>
            <person name="Adey A."/>
            <person name="Kumar A."/>
            <person name="Qiu R."/>
            <person name="Shendure J."/>
            <person name="Hall B."/>
        </authorList>
    </citation>
    <scope>NUCLEOTIDE SEQUENCE</scope>
    <source>
        <strain evidence="5">RSF 1966-606</strain>
    </source>
</reference>
<dbReference type="PANTHER" id="PTHR19857:SF8">
    <property type="entry name" value="ANGIO-ASSOCIATED MIGRATORY CELL PROTEIN"/>
    <property type="match status" value="1"/>
</dbReference>
<name>A0A6A4KN14_9ERIC</name>
<keyword evidence="1 3" id="KW-0853">WD repeat</keyword>
<evidence type="ECO:0000313" key="5">
    <source>
        <dbReference type="EMBL" id="KAE9448933.1"/>
    </source>
</evidence>
<evidence type="ECO:0000256" key="4">
    <source>
        <dbReference type="SAM" id="MobiDB-lite"/>
    </source>
</evidence>